<organism evidence="3">
    <name type="scientific">Cladocopium goreaui</name>
    <dbReference type="NCBI Taxonomy" id="2562237"/>
    <lineage>
        <taxon>Eukaryota</taxon>
        <taxon>Sar</taxon>
        <taxon>Alveolata</taxon>
        <taxon>Dinophyceae</taxon>
        <taxon>Suessiales</taxon>
        <taxon>Symbiodiniaceae</taxon>
        <taxon>Cladocopium</taxon>
    </lineage>
</organism>
<gene>
    <name evidence="3" type="ORF">C1SCF055_LOCUS22469</name>
</gene>
<dbReference type="EMBL" id="CAMXCT020002136">
    <property type="protein sequence ID" value="CAL1149325.1"/>
    <property type="molecule type" value="Genomic_DNA"/>
</dbReference>
<keyword evidence="5" id="KW-1185">Reference proteome</keyword>
<evidence type="ECO:0000256" key="2">
    <source>
        <dbReference type="SAM" id="MobiDB-lite"/>
    </source>
</evidence>
<evidence type="ECO:0000256" key="1">
    <source>
        <dbReference type="SAM" id="Coils"/>
    </source>
</evidence>
<reference evidence="3" key="1">
    <citation type="submission" date="2022-10" db="EMBL/GenBank/DDBJ databases">
        <authorList>
            <person name="Chen Y."/>
            <person name="Dougan E. K."/>
            <person name="Chan C."/>
            <person name="Rhodes N."/>
            <person name="Thang M."/>
        </authorList>
    </citation>
    <scope>NUCLEOTIDE SEQUENCE</scope>
</reference>
<protein>
    <submittedName>
        <fullName evidence="3">Uncharacterized protein</fullName>
    </submittedName>
</protein>
<sequence>MAGHDESLSLLWERVTAEVDDLVAKRQRGISSVEDFAVDRVCAGLEKLRQQANYGNLDSDQGPITLRSVIAMEEHRCRVLQEMIDEARTSLERAEESREELQKELGQVTQNTPSLTSGRSAVQRHLQEIQAEIAQTQDEVRQLEGDTAALAAERQRVEHLINEANQRKAIGDAGGSGGSGGVAGARGSNGTGKEEPASAISGGNSASATAAFLNSSLGQGLGPGKLDLSNGSVHSAGMHFLASHRSVDETQTTAEVGSVASCSTQGYAANCNVFDTIQERLALLREKCVDPGAGPSRAPVSPDGLDISTGRPQAKVLTEAQTAIHSGGVGMGNSLEVDRARKRRIQYHLMIFCDVSTLSSCMKGIAENGNYWTFATCTELKRNVKFLRTHMHLDIYSMYI</sequence>
<evidence type="ECO:0000313" key="5">
    <source>
        <dbReference type="Proteomes" id="UP001152797"/>
    </source>
</evidence>
<dbReference type="EMBL" id="CAMXCT030002136">
    <property type="protein sequence ID" value="CAL4783262.1"/>
    <property type="molecule type" value="Genomic_DNA"/>
</dbReference>
<dbReference type="Proteomes" id="UP001152797">
    <property type="component" value="Unassembled WGS sequence"/>
</dbReference>
<dbReference type="EMBL" id="CAMXCT010002136">
    <property type="protein sequence ID" value="CAI3995950.1"/>
    <property type="molecule type" value="Genomic_DNA"/>
</dbReference>
<keyword evidence="1" id="KW-0175">Coiled coil</keyword>
<evidence type="ECO:0000313" key="4">
    <source>
        <dbReference type="EMBL" id="CAL4783262.1"/>
    </source>
</evidence>
<feature type="compositionally biased region" description="Gly residues" evidence="2">
    <location>
        <begin position="172"/>
        <end position="190"/>
    </location>
</feature>
<name>A0A9P1CR23_9DINO</name>
<accession>A0A9P1CR23</accession>
<feature type="region of interest" description="Disordered" evidence="2">
    <location>
        <begin position="169"/>
        <end position="202"/>
    </location>
</feature>
<dbReference type="AlphaFoldDB" id="A0A9P1CR23"/>
<comment type="caution">
    <text evidence="3">The sequence shown here is derived from an EMBL/GenBank/DDBJ whole genome shotgun (WGS) entry which is preliminary data.</text>
</comment>
<feature type="coiled-coil region" evidence="1">
    <location>
        <begin position="77"/>
        <end position="167"/>
    </location>
</feature>
<reference evidence="4 5" key="2">
    <citation type="submission" date="2024-05" db="EMBL/GenBank/DDBJ databases">
        <authorList>
            <person name="Chen Y."/>
            <person name="Shah S."/>
            <person name="Dougan E. K."/>
            <person name="Thang M."/>
            <person name="Chan C."/>
        </authorList>
    </citation>
    <scope>NUCLEOTIDE SEQUENCE [LARGE SCALE GENOMIC DNA]</scope>
</reference>
<evidence type="ECO:0000313" key="3">
    <source>
        <dbReference type="EMBL" id="CAI3995950.1"/>
    </source>
</evidence>
<proteinExistence type="predicted"/>